<dbReference type="SUPFAM" id="SSF109604">
    <property type="entry name" value="HD-domain/PDEase-like"/>
    <property type="match status" value="1"/>
</dbReference>
<dbReference type="CDD" id="cd00077">
    <property type="entry name" value="HDc"/>
    <property type="match status" value="1"/>
</dbReference>
<proteinExistence type="predicted"/>
<dbReference type="RefSeq" id="WP_236984701.1">
    <property type="nucleotide sequence ID" value="NZ_AP023086.1"/>
</dbReference>
<dbReference type="Pfam" id="PF13487">
    <property type="entry name" value="HD_5"/>
    <property type="match status" value="1"/>
</dbReference>
<dbReference type="PANTHER" id="PTHR43155:SF2">
    <property type="entry name" value="CYCLIC DI-GMP PHOSPHODIESTERASE PA4108"/>
    <property type="match status" value="1"/>
</dbReference>
<dbReference type="GO" id="GO:0008081">
    <property type="term" value="F:phosphoric diester hydrolase activity"/>
    <property type="evidence" value="ECO:0007669"/>
    <property type="project" value="UniProtKB-ARBA"/>
</dbReference>
<accession>A0AAN1WKU1</accession>
<gene>
    <name evidence="2" type="ORF">MARGE09_P3636</name>
</gene>
<dbReference type="Gene3D" id="1.10.3210.10">
    <property type="entry name" value="Hypothetical protein af1432"/>
    <property type="match status" value="1"/>
</dbReference>
<dbReference type="Proteomes" id="UP001320119">
    <property type="component" value="Chromosome"/>
</dbReference>
<dbReference type="EMBL" id="AP023086">
    <property type="protein sequence ID" value="BCD99434.1"/>
    <property type="molecule type" value="Genomic_DNA"/>
</dbReference>
<dbReference type="AlphaFoldDB" id="A0AAN1WKU1"/>
<evidence type="ECO:0000313" key="2">
    <source>
        <dbReference type="EMBL" id="BCD99434.1"/>
    </source>
</evidence>
<protein>
    <recommendedName>
        <fullName evidence="1">HD-GYP domain-containing protein</fullName>
    </recommendedName>
</protein>
<evidence type="ECO:0000313" key="3">
    <source>
        <dbReference type="Proteomes" id="UP001320119"/>
    </source>
</evidence>
<dbReference type="InterPro" id="IPR037522">
    <property type="entry name" value="HD_GYP_dom"/>
</dbReference>
<sequence>MSDTTVKVHVSELRVGMYISRLDREWLDTPFLMQGFYIESVDDVNTVCQYCENVWVDVTRKAKASDSSSNAPTAFANGNAKYPHQADVYQEHRRSTGFFGQARTLTKSLLDDIQLGGAINTDAAKATVNECVQSVIRHPDALMWMTRLRNESEYTAEHCLNVCILAVAFGRHLGLTEEELQQIGLCGLLHDVGKMRVPPQVLNKPERLTPKEMRMMMAHTIHGRNLLLSAGNIYTGAIDVAYSHHERVDGTGYPRKLPGEGISLFSKIIAIVDAYDAMTADRCYQRARTSTDALKVIYQERGKQFDEKLALAFLETVGLYPPGSIVELVSGQIGIVIEASQKYRHLPCVSVILNASHKHLEKPEMHNLSLIETEELSKDYLIRRVHPDGSFGISLRDFQEQGLLKYTGS</sequence>
<dbReference type="PROSITE" id="PS51832">
    <property type="entry name" value="HD_GYP"/>
    <property type="match status" value="1"/>
</dbReference>
<organism evidence="2 3">
    <name type="scientific">Marinagarivorans cellulosilyticus</name>
    <dbReference type="NCBI Taxonomy" id="2721545"/>
    <lineage>
        <taxon>Bacteria</taxon>
        <taxon>Pseudomonadati</taxon>
        <taxon>Pseudomonadota</taxon>
        <taxon>Gammaproteobacteria</taxon>
        <taxon>Cellvibrionales</taxon>
        <taxon>Cellvibrionaceae</taxon>
        <taxon>Marinagarivorans</taxon>
    </lineage>
</organism>
<dbReference type="KEGG" id="marq:MARGE09_P3636"/>
<dbReference type="InterPro" id="IPR021812">
    <property type="entry name" value="DUF3391"/>
</dbReference>
<keyword evidence="3" id="KW-1185">Reference proteome</keyword>
<dbReference type="InterPro" id="IPR003607">
    <property type="entry name" value="HD/PDEase_dom"/>
</dbReference>
<dbReference type="PANTHER" id="PTHR43155">
    <property type="entry name" value="CYCLIC DI-GMP PHOSPHODIESTERASE PA4108-RELATED"/>
    <property type="match status" value="1"/>
</dbReference>
<feature type="domain" description="HD-GYP" evidence="1">
    <location>
        <begin position="133"/>
        <end position="329"/>
    </location>
</feature>
<reference evidence="2 3" key="1">
    <citation type="journal article" date="2022" name="IScience">
        <title>An ultrasensitive nanofiber-based assay for enzymatic hydrolysis and deep-sea microbial degradation of cellulose.</title>
        <authorList>
            <person name="Tsudome M."/>
            <person name="Tachioka M."/>
            <person name="Miyazaki M."/>
            <person name="Uchimura K."/>
            <person name="Tsuda M."/>
            <person name="Takaki Y."/>
            <person name="Deguchi S."/>
        </authorList>
    </citation>
    <scope>NUCLEOTIDE SEQUENCE [LARGE SCALE GENOMIC DNA]</scope>
    <source>
        <strain evidence="2 3">GE09</strain>
    </source>
</reference>
<dbReference type="Pfam" id="PF11871">
    <property type="entry name" value="DUF3391"/>
    <property type="match status" value="1"/>
</dbReference>
<dbReference type="SMART" id="SM00471">
    <property type="entry name" value="HDc"/>
    <property type="match status" value="1"/>
</dbReference>
<evidence type="ECO:0000259" key="1">
    <source>
        <dbReference type="PROSITE" id="PS51832"/>
    </source>
</evidence>
<name>A0AAN1WKU1_9GAMM</name>